<reference evidence="3" key="1">
    <citation type="submission" date="2016-06" db="UniProtKB">
        <authorList>
            <consortium name="WormBaseParasite"/>
        </authorList>
    </citation>
    <scope>IDENTIFICATION</scope>
</reference>
<accession>A0A182EUA7</accession>
<sequence>TLKYGLLKQVNLKFQTILTVLTNNEFDELLQQSRKEGTDVLGSLRDYVPSLSAHQQKKIDHHVREIIMENRLEYEEFCSIVIKSIAVVQGRLVDVIVDFNENADYVFIEIANHKQSLDIGRTIKGHKNVCWDMKQFSKNAIELMSFRIKKNEELRVTINEYVENNEETDSIICSLRFPGRCFMFRNCLNR</sequence>
<name>A0A182EUA7_ONCOC</name>
<dbReference type="EMBL" id="UYRW01008675">
    <property type="protein sequence ID" value="VDM96929.1"/>
    <property type="molecule type" value="Genomic_DNA"/>
</dbReference>
<keyword evidence="2" id="KW-1185">Reference proteome</keyword>
<dbReference type="AlphaFoldDB" id="A0A182EUA7"/>
<evidence type="ECO:0000313" key="3">
    <source>
        <dbReference type="WBParaSite" id="nOo.2.0.1.t11736-RA"/>
    </source>
</evidence>
<evidence type="ECO:0000313" key="1">
    <source>
        <dbReference type="EMBL" id="VDM96929.1"/>
    </source>
</evidence>
<dbReference type="Proteomes" id="UP000271087">
    <property type="component" value="Unassembled WGS sequence"/>
</dbReference>
<gene>
    <name evidence="1" type="ORF">NOO_LOCUS11736</name>
</gene>
<evidence type="ECO:0000313" key="2">
    <source>
        <dbReference type="Proteomes" id="UP000271087"/>
    </source>
</evidence>
<reference evidence="1 2" key="2">
    <citation type="submission" date="2018-08" db="EMBL/GenBank/DDBJ databases">
        <authorList>
            <person name="Laetsch R D."/>
            <person name="Stevens L."/>
            <person name="Kumar S."/>
            <person name="Blaxter L. M."/>
        </authorList>
    </citation>
    <scope>NUCLEOTIDE SEQUENCE [LARGE SCALE GENOMIC DNA]</scope>
</reference>
<dbReference type="WBParaSite" id="nOo.2.0.1.t11736-RA">
    <property type="protein sequence ID" value="nOo.2.0.1.t11736-RA"/>
    <property type="gene ID" value="nOo.2.0.1.g11736"/>
</dbReference>
<proteinExistence type="predicted"/>
<organism evidence="3">
    <name type="scientific">Onchocerca ochengi</name>
    <name type="common">Filarial nematode worm</name>
    <dbReference type="NCBI Taxonomy" id="42157"/>
    <lineage>
        <taxon>Eukaryota</taxon>
        <taxon>Metazoa</taxon>
        <taxon>Ecdysozoa</taxon>
        <taxon>Nematoda</taxon>
        <taxon>Chromadorea</taxon>
        <taxon>Rhabditida</taxon>
        <taxon>Spirurina</taxon>
        <taxon>Spiruromorpha</taxon>
        <taxon>Filarioidea</taxon>
        <taxon>Onchocercidae</taxon>
        <taxon>Onchocerca</taxon>
    </lineage>
</organism>
<dbReference type="STRING" id="42157.A0A182EUA7"/>
<protein>
    <submittedName>
        <fullName evidence="3">RNA helicase</fullName>
    </submittedName>
</protein>